<keyword evidence="2" id="KW-1185">Reference proteome</keyword>
<name>A0ABD1WGX0_9LAMI</name>
<gene>
    <name evidence="1" type="ORF">Fot_10466</name>
</gene>
<dbReference type="Proteomes" id="UP001604277">
    <property type="component" value="Unassembled WGS sequence"/>
</dbReference>
<sequence length="131" mass="14574">MAEMNIARSHVHNCELYMIFAMKIDKLHSKVVGTEDIDALRLENKTLFVQLVVTKDESALAIYDITKSGTLQRMCVQAQKKAESQLRVCQNMVHAKDKELTVALAELSKAKDLLANLGVPDYADPKDPTGT</sequence>
<dbReference type="EMBL" id="JBFOLJ010000003">
    <property type="protein sequence ID" value="KAL2548936.1"/>
    <property type="molecule type" value="Genomic_DNA"/>
</dbReference>
<dbReference type="AlphaFoldDB" id="A0ABD1WGX0"/>
<evidence type="ECO:0000313" key="1">
    <source>
        <dbReference type="EMBL" id="KAL2548936.1"/>
    </source>
</evidence>
<accession>A0ABD1WGX0</accession>
<reference evidence="2" key="1">
    <citation type="submission" date="2024-07" db="EMBL/GenBank/DDBJ databases">
        <title>Two chromosome-level genome assemblies of Korean endemic species Abeliophyllum distichum and Forsythia ovata (Oleaceae).</title>
        <authorList>
            <person name="Jang H."/>
        </authorList>
    </citation>
    <scope>NUCLEOTIDE SEQUENCE [LARGE SCALE GENOMIC DNA]</scope>
</reference>
<protein>
    <submittedName>
        <fullName evidence="1">Uncharacterized protein</fullName>
    </submittedName>
</protein>
<evidence type="ECO:0000313" key="2">
    <source>
        <dbReference type="Proteomes" id="UP001604277"/>
    </source>
</evidence>
<proteinExistence type="predicted"/>
<organism evidence="1 2">
    <name type="scientific">Forsythia ovata</name>
    <dbReference type="NCBI Taxonomy" id="205694"/>
    <lineage>
        <taxon>Eukaryota</taxon>
        <taxon>Viridiplantae</taxon>
        <taxon>Streptophyta</taxon>
        <taxon>Embryophyta</taxon>
        <taxon>Tracheophyta</taxon>
        <taxon>Spermatophyta</taxon>
        <taxon>Magnoliopsida</taxon>
        <taxon>eudicotyledons</taxon>
        <taxon>Gunneridae</taxon>
        <taxon>Pentapetalae</taxon>
        <taxon>asterids</taxon>
        <taxon>lamiids</taxon>
        <taxon>Lamiales</taxon>
        <taxon>Oleaceae</taxon>
        <taxon>Forsythieae</taxon>
        <taxon>Forsythia</taxon>
    </lineage>
</organism>
<comment type="caution">
    <text evidence="1">The sequence shown here is derived from an EMBL/GenBank/DDBJ whole genome shotgun (WGS) entry which is preliminary data.</text>
</comment>